<accession>A0ABY4VX48</accession>
<evidence type="ECO:0000313" key="2">
    <source>
        <dbReference type="Proteomes" id="UP001056648"/>
    </source>
</evidence>
<dbReference type="Gene3D" id="3.30.1330.70">
    <property type="entry name" value="Holliday junction resolvase RusA"/>
    <property type="match status" value="1"/>
</dbReference>
<organism evidence="1 2">
    <name type="scientific">Cupriavidus gilardii</name>
    <dbReference type="NCBI Taxonomy" id="82541"/>
    <lineage>
        <taxon>Bacteria</taxon>
        <taxon>Pseudomonadati</taxon>
        <taxon>Pseudomonadota</taxon>
        <taxon>Betaproteobacteria</taxon>
        <taxon>Burkholderiales</taxon>
        <taxon>Burkholderiaceae</taxon>
        <taxon>Cupriavidus</taxon>
    </lineage>
</organism>
<reference evidence="1" key="1">
    <citation type="submission" date="2022-06" db="EMBL/GenBank/DDBJ databases">
        <title>Complete genome sequence and characterization of Cupriavidus gilardii QJ1 isolated from contaminating cells.</title>
        <authorList>
            <person name="Qi J."/>
        </authorList>
    </citation>
    <scope>NUCLEOTIDE SEQUENCE</scope>
    <source>
        <strain evidence="1">QJ1</strain>
    </source>
</reference>
<keyword evidence="2" id="KW-1185">Reference proteome</keyword>
<dbReference type="EMBL" id="CP098736">
    <property type="protein sequence ID" value="USE81641.1"/>
    <property type="molecule type" value="Genomic_DNA"/>
</dbReference>
<name>A0ABY4VX48_9BURK</name>
<evidence type="ECO:0000313" key="1">
    <source>
        <dbReference type="EMBL" id="USE81641.1"/>
    </source>
</evidence>
<dbReference type="InterPro" id="IPR036614">
    <property type="entry name" value="RusA-like_sf"/>
</dbReference>
<dbReference type="Proteomes" id="UP001056648">
    <property type="component" value="Chromosome 2"/>
</dbReference>
<sequence length="157" mass="16523">MTCCDPEPVATTRPRVCTFTVPGAPVAKGRARFAKQGGFVRAYTPAKTAAYEGLVALAAAEAMAGAEPMQGPIRLGVSILLPIPTSWSKRKQAMAVEGLVAATKKPDADNVLKAIKDGMNGVVYVDDAQAVEINVVKRYAATPKVVIVAQELEIEKA</sequence>
<protein>
    <submittedName>
        <fullName evidence="1">RusA family crossover junction endodeoxyribonuclease</fullName>
    </submittedName>
</protein>
<dbReference type="SUPFAM" id="SSF103084">
    <property type="entry name" value="Holliday junction resolvase RusA"/>
    <property type="match status" value="1"/>
</dbReference>
<dbReference type="RefSeq" id="WP_252253905.1">
    <property type="nucleotide sequence ID" value="NZ_CP098736.1"/>
</dbReference>
<dbReference type="Pfam" id="PF05866">
    <property type="entry name" value="RusA"/>
    <property type="match status" value="1"/>
</dbReference>
<gene>
    <name evidence="1" type="ORF">NDR89_19670</name>
</gene>
<proteinExistence type="predicted"/>
<dbReference type="InterPro" id="IPR008822">
    <property type="entry name" value="Endonuclease_RusA-like"/>
</dbReference>